<gene>
    <name evidence="2" type="ORF">BU26DRAFT_352588</name>
</gene>
<reference evidence="2" key="1">
    <citation type="journal article" date="2020" name="Stud. Mycol.">
        <title>101 Dothideomycetes genomes: a test case for predicting lifestyles and emergence of pathogens.</title>
        <authorList>
            <person name="Haridas S."/>
            <person name="Albert R."/>
            <person name="Binder M."/>
            <person name="Bloem J."/>
            <person name="Labutti K."/>
            <person name="Salamov A."/>
            <person name="Andreopoulos B."/>
            <person name="Baker S."/>
            <person name="Barry K."/>
            <person name="Bills G."/>
            <person name="Bluhm B."/>
            <person name="Cannon C."/>
            <person name="Castanera R."/>
            <person name="Culley D."/>
            <person name="Daum C."/>
            <person name="Ezra D."/>
            <person name="Gonzalez J."/>
            <person name="Henrissat B."/>
            <person name="Kuo A."/>
            <person name="Liang C."/>
            <person name="Lipzen A."/>
            <person name="Lutzoni F."/>
            <person name="Magnuson J."/>
            <person name="Mondo S."/>
            <person name="Nolan M."/>
            <person name="Ohm R."/>
            <person name="Pangilinan J."/>
            <person name="Park H.-J."/>
            <person name="Ramirez L."/>
            <person name="Alfaro M."/>
            <person name="Sun H."/>
            <person name="Tritt A."/>
            <person name="Yoshinaga Y."/>
            <person name="Zwiers L.-H."/>
            <person name="Turgeon B."/>
            <person name="Goodwin S."/>
            <person name="Spatafora J."/>
            <person name="Crous P."/>
            <person name="Grigoriev I."/>
        </authorList>
    </citation>
    <scope>NUCLEOTIDE SEQUENCE</scope>
    <source>
        <strain evidence="2">CBS 122368</strain>
    </source>
</reference>
<evidence type="ECO:0000313" key="2">
    <source>
        <dbReference type="EMBL" id="KAF2247722.1"/>
    </source>
</evidence>
<name>A0A6A6ICU7_9PLEO</name>
<accession>A0A6A6ICU7</accession>
<proteinExistence type="predicted"/>
<dbReference type="RefSeq" id="XP_033682726.1">
    <property type="nucleotide sequence ID" value="XM_033822483.1"/>
</dbReference>
<evidence type="ECO:0000256" key="1">
    <source>
        <dbReference type="SAM" id="MobiDB-lite"/>
    </source>
</evidence>
<dbReference type="EMBL" id="ML987197">
    <property type="protein sequence ID" value="KAF2247722.1"/>
    <property type="molecule type" value="Genomic_DNA"/>
</dbReference>
<evidence type="ECO:0000313" key="3">
    <source>
        <dbReference type="Proteomes" id="UP000800094"/>
    </source>
</evidence>
<dbReference type="GeneID" id="54575813"/>
<keyword evidence="3" id="KW-1185">Reference proteome</keyword>
<dbReference type="Proteomes" id="UP000800094">
    <property type="component" value="Unassembled WGS sequence"/>
</dbReference>
<sequence>MTHFIFRLFSSPLRYMLCSDEGVQMPSIVPRCRHHPSAMVCDRLLMRMGVAYRCNDAAAPALVGGSRWSPSMMEANVPPCRRLCFEEEDAGTPVSAVSSGYLSDCPCPNSTASPKRSPSLRRLIRPTTVRDRTLTCGHPILRPHHSPLQTCSESVREESYPTPDTTFGRPIRVPYEQERPSKADRVGTRAE</sequence>
<feature type="region of interest" description="Disordered" evidence="1">
    <location>
        <begin position="145"/>
        <end position="191"/>
    </location>
</feature>
<dbReference type="AlphaFoldDB" id="A0A6A6ICU7"/>
<feature type="compositionally biased region" description="Basic and acidic residues" evidence="1">
    <location>
        <begin position="175"/>
        <end position="191"/>
    </location>
</feature>
<protein>
    <submittedName>
        <fullName evidence="2">Uncharacterized protein</fullName>
    </submittedName>
</protein>
<organism evidence="2 3">
    <name type="scientific">Trematosphaeria pertusa</name>
    <dbReference type="NCBI Taxonomy" id="390896"/>
    <lineage>
        <taxon>Eukaryota</taxon>
        <taxon>Fungi</taxon>
        <taxon>Dikarya</taxon>
        <taxon>Ascomycota</taxon>
        <taxon>Pezizomycotina</taxon>
        <taxon>Dothideomycetes</taxon>
        <taxon>Pleosporomycetidae</taxon>
        <taxon>Pleosporales</taxon>
        <taxon>Massarineae</taxon>
        <taxon>Trematosphaeriaceae</taxon>
        <taxon>Trematosphaeria</taxon>
    </lineage>
</organism>